<dbReference type="KEGG" id="pcea:J3359_03345"/>
<dbReference type="Proteomes" id="UP000663920">
    <property type="component" value="Chromosome"/>
</dbReference>
<dbReference type="Gene3D" id="1.10.260.40">
    <property type="entry name" value="lambda repressor-like DNA-binding domains"/>
    <property type="match status" value="1"/>
</dbReference>
<gene>
    <name evidence="2" type="ORF">J3359_03345</name>
</gene>
<dbReference type="InterPro" id="IPR010982">
    <property type="entry name" value="Lambda_DNA-bd_dom_sf"/>
</dbReference>
<dbReference type="RefSeq" id="WP_208079338.1">
    <property type="nucleotide sequence ID" value="NZ_CP071869.1"/>
</dbReference>
<accession>A0A975H7C7</accession>
<protein>
    <submittedName>
        <fullName evidence="2">Helix-turn-helix transcriptional regulator</fullName>
    </submittedName>
</protein>
<keyword evidence="3" id="KW-1185">Reference proteome</keyword>
<name>A0A975H7C7_9FLAO</name>
<reference evidence="2 3" key="1">
    <citation type="submission" date="2021-03" db="EMBL/GenBank/DDBJ databases">
        <title>Complete genome of Polaribacter_sp.SM13.</title>
        <authorList>
            <person name="Jeong S.W."/>
            <person name="Bae J.W."/>
        </authorList>
    </citation>
    <scope>NUCLEOTIDE SEQUENCE [LARGE SCALE GENOMIC DNA]</scope>
    <source>
        <strain evidence="2 3">SM13</strain>
    </source>
</reference>
<dbReference type="InterPro" id="IPR001387">
    <property type="entry name" value="Cro/C1-type_HTH"/>
</dbReference>
<sequence length="110" mass="12552">MNNLRNVRKQTTVTQADISHLLGGVDTTLISRIEEGTHPINLNIIITYILLFGKSVLDLFPKTVDKIKIDLKEKLPSLLILLDESETSTDVKARIKFFETVFDNLLKEER</sequence>
<organism evidence="2 3">
    <name type="scientific">Polaribacter cellanae</name>
    <dbReference type="NCBI Taxonomy" id="2818493"/>
    <lineage>
        <taxon>Bacteria</taxon>
        <taxon>Pseudomonadati</taxon>
        <taxon>Bacteroidota</taxon>
        <taxon>Flavobacteriia</taxon>
        <taxon>Flavobacteriales</taxon>
        <taxon>Flavobacteriaceae</taxon>
    </lineage>
</organism>
<evidence type="ECO:0000313" key="3">
    <source>
        <dbReference type="Proteomes" id="UP000663920"/>
    </source>
</evidence>
<dbReference type="PROSITE" id="PS50943">
    <property type="entry name" value="HTH_CROC1"/>
    <property type="match status" value="1"/>
</dbReference>
<evidence type="ECO:0000313" key="2">
    <source>
        <dbReference type="EMBL" id="QTE23327.1"/>
    </source>
</evidence>
<feature type="domain" description="HTH cro/C1-type" evidence="1">
    <location>
        <begin position="4"/>
        <end position="59"/>
    </location>
</feature>
<evidence type="ECO:0000259" key="1">
    <source>
        <dbReference type="PROSITE" id="PS50943"/>
    </source>
</evidence>
<dbReference type="AlphaFoldDB" id="A0A975H7C7"/>
<dbReference type="CDD" id="cd00093">
    <property type="entry name" value="HTH_XRE"/>
    <property type="match status" value="1"/>
</dbReference>
<dbReference type="GO" id="GO:0003677">
    <property type="term" value="F:DNA binding"/>
    <property type="evidence" value="ECO:0007669"/>
    <property type="project" value="InterPro"/>
</dbReference>
<dbReference type="SMART" id="SM00530">
    <property type="entry name" value="HTH_XRE"/>
    <property type="match status" value="1"/>
</dbReference>
<dbReference type="EMBL" id="CP071869">
    <property type="protein sequence ID" value="QTE23327.1"/>
    <property type="molecule type" value="Genomic_DNA"/>
</dbReference>
<dbReference type="SUPFAM" id="SSF47413">
    <property type="entry name" value="lambda repressor-like DNA-binding domains"/>
    <property type="match status" value="1"/>
</dbReference>
<proteinExistence type="predicted"/>